<sequence>MSTSLVAWVSEGVNNTRGDFELEVFNGRNRSTGPDFPDNEGSDPPGTLDAPEPPLVIAAGPQFTASSLKVDVIDNVPSPPWTGASGRSAERARLR</sequence>
<evidence type="ECO:0000313" key="3">
    <source>
        <dbReference type="Proteomes" id="UP000612585"/>
    </source>
</evidence>
<organism evidence="2 3">
    <name type="scientific">Virgisporangium aurantiacum</name>
    <dbReference type="NCBI Taxonomy" id="175570"/>
    <lineage>
        <taxon>Bacteria</taxon>
        <taxon>Bacillati</taxon>
        <taxon>Actinomycetota</taxon>
        <taxon>Actinomycetes</taxon>
        <taxon>Micromonosporales</taxon>
        <taxon>Micromonosporaceae</taxon>
        <taxon>Virgisporangium</taxon>
    </lineage>
</organism>
<dbReference type="EMBL" id="BOPG01000088">
    <property type="protein sequence ID" value="GIJ63089.1"/>
    <property type="molecule type" value="Genomic_DNA"/>
</dbReference>
<gene>
    <name evidence="2" type="ORF">Vau01_106050</name>
</gene>
<evidence type="ECO:0000313" key="2">
    <source>
        <dbReference type="EMBL" id="GIJ63089.1"/>
    </source>
</evidence>
<keyword evidence="3" id="KW-1185">Reference proteome</keyword>
<dbReference type="AlphaFoldDB" id="A0A8J3ZFP4"/>
<feature type="region of interest" description="Disordered" evidence="1">
    <location>
        <begin position="24"/>
        <end position="53"/>
    </location>
</feature>
<accession>A0A8J3ZFP4</accession>
<reference evidence="2" key="1">
    <citation type="submission" date="2021-01" db="EMBL/GenBank/DDBJ databases">
        <title>Whole genome shotgun sequence of Virgisporangium aurantiacum NBRC 16421.</title>
        <authorList>
            <person name="Komaki H."/>
            <person name="Tamura T."/>
        </authorList>
    </citation>
    <scope>NUCLEOTIDE SEQUENCE</scope>
    <source>
        <strain evidence="2">NBRC 16421</strain>
    </source>
</reference>
<dbReference type="Proteomes" id="UP000612585">
    <property type="component" value="Unassembled WGS sequence"/>
</dbReference>
<proteinExistence type="predicted"/>
<protein>
    <submittedName>
        <fullName evidence="2">Uncharacterized protein</fullName>
    </submittedName>
</protein>
<feature type="region of interest" description="Disordered" evidence="1">
    <location>
        <begin position="75"/>
        <end position="95"/>
    </location>
</feature>
<name>A0A8J3ZFP4_9ACTN</name>
<dbReference type="RefSeq" id="WP_204009129.1">
    <property type="nucleotide sequence ID" value="NZ_BOPG01000088.1"/>
</dbReference>
<comment type="caution">
    <text evidence="2">The sequence shown here is derived from an EMBL/GenBank/DDBJ whole genome shotgun (WGS) entry which is preliminary data.</text>
</comment>
<evidence type="ECO:0000256" key="1">
    <source>
        <dbReference type="SAM" id="MobiDB-lite"/>
    </source>
</evidence>